<accession>A0AA41SQ05</accession>
<feature type="non-terminal residue" evidence="2">
    <location>
        <position position="53"/>
    </location>
</feature>
<proteinExistence type="predicted"/>
<feature type="non-terminal residue" evidence="2">
    <location>
        <position position="1"/>
    </location>
</feature>
<comment type="caution">
    <text evidence="2">The sequence shown here is derived from an EMBL/GenBank/DDBJ whole genome shotgun (WGS) entry which is preliminary data.</text>
</comment>
<dbReference type="EMBL" id="JAJJMA010192431">
    <property type="protein sequence ID" value="MCL7038623.1"/>
    <property type="molecule type" value="Genomic_DNA"/>
</dbReference>
<organism evidence="2 3">
    <name type="scientific">Papaver nudicaule</name>
    <name type="common">Iceland poppy</name>
    <dbReference type="NCBI Taxonomy" id="74823"/>
    <lineage>
        <taxon>Eukaryota</taxon>
        <taxon>Viridiplantae</taxon>
        <taxon>Streptophyta</taxon>
        <taxon>Embryophyta</taxon>
        <taxon>Tracheophyta</taxon>
        <taxon>Spermatophyta</taxon>
        <taxon>Magnoliopsida</taxon>
        <taxon>Ranunculales</taxon>
        <taxon>Papaveraceae</taxon>
        <taxon>Papaveroideae</taxon>
        <taxon>Papaver</taxon>
    </lineage>
</organism>
<evidence type="ECO:0000313" key="3">
    <source>
        <dbReference type="Proteomes" id="UP001177140"/>
    </source>
</evidence>
<sequence length="53" mass="5986">STLARGGHVIERIAKYLGVKECPKMRLTSHNPYSEKPNSRPAKHCDMLSDMCK</sequence>
<reference evidence="2" key="1">
    <citation type="submission" date="2022-03" db="EMBL/GenBank/DDBJ databases">
        <title>A functionally conserved STORR gene fusion in Papaver species that diverged 16.8 million years ago.</title>
        <authorList>
            <person name="Catania T."/>
        </authorList>
    </citation>
    <scope>NUCLEOTIDE SEQUENCE</scope>
    <source>
        <strain evidence="2">S-191538</strain>
    </source>
</reference>
<protein>
    <submittedName>
        <fullName evidence="2">Uncharacterized protein</fullName>
    </submittedName>
</protein>
<gene>
    <name evidence="2" type="ORF">MKW94_021635</name>
</gene>
<feature type="compositionally biased region" description="Basic and acidic residues" evidence="1">
    <location>
        <begin position="43"/>
        <end position="53"/>
    </location>
</feature>
<dbReference type="Proteomes" id="UP001177140">
    <property type="component" value="Unassembled WGS sequence"/>
</dbReference>
<feature type="region of interest" description="Disordered" evidence="1">
    <location>
        <begin position="28"/>
        <end position="53"/>
    </location>
</feature>
<keyword evidence="3" id="KW-1185">Reference proteome</keyword>
<name>A0AA41SQ05_PAPNU</name>
<evidence type="ECO:0000313" key="2">
    <source>
        <dbReference type="EMBL" id="MCL7038623.1"/>
    </source>
</evidence>
<dbReference type="AlphaFoldDB" id="A0AA41SQ05"/>
<evidence type="ECO:0000256" key="1">
    <source>
        <dbReference type="SAM" id="MobiDB-lite"/>
    </source>
</evidence>